<dbReference type="InterPro" id="IPR041373">
    <property type="entry name" value="RT_RNaseH"/>
</dbReference>
<gene>
    <name evidence="8" type="ORF">PR048_018701</name>
</gene>
<evidence type="ECO:0000313" key="9">
    <source>
        <dbReference type="Proteomes" id="UP001159363"/>
    </source>
</evidence>
<evidence type="ECO:0000259" key="7">
    <source>
        <dbReference type="Pfam" id="PF17917"/>
    </source>
</evidence>
<evidence type="ECO:0000313" key="8">
    <source>
        <dbReference type="EMBL" id="KAJ8882213.1"/>
    </source>
</evidence>
<comment type="caution">
    <text evidence="8">The sequence shown here is derived from an EMBL/GenBank/DDBJ whole genome shotgun (WGS) entry which is preliminary data.</text>
</comment>
<keyword evidence="2" id="KW-0548">Nucleotidyltransferase</keyword>
<keyword evidence="3" id="KW-0540">Nuclease</keyword>
<proteinExistence type="predicted"/>
<name>A0ABQ9HD26_9NEOP</name>
<dbReference type="Pfam" id="PF17917">
    <property type="entry name" value="RT_RNaseH"/>
    <property type="match status" value="1"/>
</dbReference>
<accession>A0ABQ9HD26</accession>
<protein>
    <recommendedName>
        <fullName evidence="7">Reverse transcriptase RNase H-like domain-containing protein</fullName>
    </recommendedName>
</protein>
<keyword evidence="9" id="KW-1185">Reference proteome</keyword>
<dbReference type="InterPro" id="IPR043502">
    <property type="entry name" value="DNA/RNA_pol_sf"/>
</dbReference>
<dbReference type="Proteomes" id="UP001159363">
    <property type="component" value="Chromosome 5"/>
</dbReference>
<keyword evidence="4" id="KW-0255">Endonuclease</keyword>
<keyword evidence="6" id="KW-0695">RNA-directed DNA polymerase</keyword>
<evidence type="ECO:0000256" key="4">
    <source>
        <dbReference type="ARBA" id="ARBA00022759"/>
    </source>
</evidence>
<keyword evidence="1" id="KW-0808">Transferase</keyword>
<evidence type="ECO:0000256" key="5">
    <source>
        <dbReference type="ARBA" id="ARBA00022801"/>
    </source>
</evidence>
<keyword evidence="5" id="KW-0378">Hydrolase</keyword>
<dbReference type="SUPFAM" id="SSF56672">
    <property type="entry name" value="DNA/RNA polymerases"/>
    <property type="match status" value="1"/>
</dbReference>
<evidence type="ECO:0000256" key="6">
    <source>
        <dbReference type="ARBA" id="ARBA00022918"/>
    </source>
</evidence>
<reference evidence="8 9" key="1">
    <citation type="submission" date="2023-02" db="EMBL/GenBank/DDBJ databases">
        <title>LHISI_Scaffold_Assembly.</title>
        <authorList>
            <person name="Stuart O.P."/>
            <person name="Cleave R."/>
            <person name="Magrath M.J.L."/>
            <person name="Mikheyev A.S."/>
        </authorList>
    </citation>
    <scope>NUCLEOTIDE SEQUENCE [LARGE SCALE GENOMIC DNA]</scope>
    <source>
        <strain evidence="8">Daus_M_001</strain>
        <tissue evidence="8">Leg muscle</tissue>
    </source>
</reference>
<evidence type="ECO:0000256" key="1">
    <source>
        <dbReference type="ARBA" id="ARBA00022679"/>
    </source>
</evidence>
<sequence>MEPLNDIFKKNHKCRLTVDKQNSFGTQRISCSNAFVVGLGAVLYQEGENGERHVITYMSISLSDTKMLPYHFNKLECLAIISLILLHTACTTRSKFGRWTLKLKEFTFEIQHFPGNKNKLHMCYRCRPTYIDRSFHFTSSKPKGPTPYFC</sequence>
<feature type="domain" description="Reverse transcriptase RNase H-like" evidence="7">
    <location>
        <begin position="33"/>
        <end position="84"/>
    </location>
</feature>
<evidence type="ECO:0000256" key="3">
    <source>
        <dbReference type="ARBA" id="ARBA00022722"/>
    </source>
</evidence>
<dbReference type="EMBL" id="JARBHB010000006">
    <property type="protein sequence ID" value="KAJ8882213.1"/>
    <property type="molecule type" value="Genomic_DNA"/>
</dbReference>
<organism evidence="8 9">
    <name type="scientific">Dryococelus australis</name>
    <dbReference type="NCBI Taxonomy" id="614101"/>
    <lineage>
        <taxon>Eukaryota</taxon>
        <taxon>Metazoa</taxon>
        <taxon>Ecdysozoa</taxon>
        <taxon>Arthropoda</taxon>
        <taxon>Hexapoda</taxon>
        <taxon>Insecta</taxon>
        <taxon>Pterygota</taxon>
        <taxon>Neoptera</taxon>
        <taxon>Polyneoptera</taxon>
        <taxon>Phasmatodea</taxon>
        <taxon>Verophasmatodea</taxon>
        <taxon>Anareolatae</taxon>
        <taxon>Phasmatidae</taxon>
        <taxon>Eurycanthinae</taxon>
        <taxon>Dryococelus</taxon>
    </lineage>
</organism>
<evidence type="ECO:0000256" key="2">
    <source>
        <dbReference type="ARBA" id="ARBA00022695"/>
    </source>
</evidence>